<keyword evidence="2" id="KW-0378">Hydrolase</keyword>
<feature type="domain" description="UvrD-like helicase ATP-binding" evidence="9">
    <location>
        <begin position="5"/>
        <end position="241"/>
    </location>
</feature>
<evidence type="ECO:0000256" key="7">
    <source>
        <dbReference type="ARBA" id="ARBA00034808"/>
    </source>
</evidence>
<evidence type="ECO:0000256" key="3">
    <source>
        <dbReference type="ARBA" id="ARBA00022806"/>
    </source>
</evidence>
<protein>
    <recommendedName>
        <fullName evidence="7">DNA 3'-5' helicase</fullName>
        <ecNumber evidence="7">5.6.2.4</ecNumber>
    </recommendedName>
</protein>
<dbReference type="GO" id="GO:0043138">
    <property type="term" value="F:3'-5' DNA helicase activity"/>
    <property type="evidence" value="ECO:0007669"/>
    <property type="project" value="UniProtKB-EC"/>
</dbReference>
<dbReference type="Pfam" id="PF13361">
    <property type="entry name" value="UvrD_C"/>
    <property type="match status" value="1"/>
</dbReference>
<reference evidence="11 12" key="1">
    <citation type="submission" date="2019-12" db="EMBL/GenBank/DDBJ databases">
        <title>Chitinophaga sp. strain ysch24 (GDMCC 1.1355), whole genome shotgun sequence.</title>
        <authorList>
            <person name="Zhang X."/>
        </authorList>
    </citation>
    <scope>NUCLEOTIDE SEQUENCE [LARGE SCALE GENOMIC DNA]</scope>
    <source>
        <strain evidence="12">ysch24</strain>
    </source>
</reference>
<evidence type="ECO:0000259" key="10">
    <source>
        <dbReference type="Pfam" id="PF13361"/>
    </source>
</evidence>
<evidence type="ECO:0000256" key="8">
    <source>
        <dbReference type="ARBA" id="ARBA00048988"/>
    </source>
</evidence>
<keyword evidence="3" id="KW-0347">Helicase</keyword>
<accession>A0A7K1U6R0</accession>
<dbReference type="InterPro" id="IPR027417">
    <property type="entry name" value="P-loop_NTPase"/>
</dbReference>
<dbReference type="GO" id="GO:0031297">
    <property type="term" value="P:replication fork processing"/>
    <property type="evidence" value="ECO:0007669"/>
    <property type="project" value="TreeGrafter"/>
</dbReference>
<keyword evidence="5" id="KW-0413">Isomerase</keyword>
<dbReference type="GO" id="GO:0016787">
    <property type="term" value="F:hydrolase activity"/>
    <property type="evidence" value="ECO:0007669"/>
    <property type="project" value="UniProtKB-KW"/>
</dbReference>
<dbReference type="Pfam" id="PF00580">
    <property type="entry name" value="UvrD-helicase"/>
    <property type="match status" value="1"/>
</dbReference>
<dbReference type="GO" id="GO:0000724">
    <property type="term" value="P:double-strand break repair via homologous recombination"/>
    <property type="evidence" value="ECO:0007669"/>
    <property type="project" value="TreeGrafter"/>
</dbReference>
<dbReference type="GO" id="GO:0005524">
    <property type="term" value="F:ATP binding"/>
    <property type="evidence" value="ECO:0007669"/>
    <property type="project" value="UniProtKB-KW"/>
</dbReference>
<sequence length="567" mass="64016">MNLTQEQAAIIKSSGNIKIVAVAGAGKTTTLIEYAKSRKGQRILYLAFNKTVKLEAEKKFAEKNLDHVRVETAHSLAFSYIVRGSGYTLKSEGYKVPEIVDILNLRGLRGKHTEYILANHINAYLSYFCNSAPAKVQDLDYEETVTDTEAKEFATKYKKDIQHQTRLFLDKMNKGEIPITHDFYLKKFQLSKPILPFDVILFDEGQDASGAMLDVFMSQPATKVLVGDTHQQIYAWRYAVNSLEKVNFPFFTLTNSFRFDQDIADLATYVINWKNFYSDQLELKITGHGKTGKGKTRAVVARTNAGLLVKAIELLIEKKEIRSLYFEGRIESYTYAGEGASIYDILNLHTGDRDRIRDKTIAGMSSMDELEDYIKSAGETQMGMLVEVVKKYGVKIPGYIKKLKDSHLDHDDKEKADMIFSTVHRCKGMEYDEVTLAGDFMSRDKVLKLSEGRDPVVLARLNEEINLLYVAITRARKHLYIPEEILTGVKAAPVAQKGTPKGKKISTYAYAGDGEKKQNANTNWTPSDDRRLEQLFNEGRPVPYLAKVFNRSNGAIAMRLKKLGVIG</sequence>
<dbReference type="GO" id="GO:0003677">
    <property type="term" value="F:DNA binding"/>
    <property type="evidence" value="ECO:0007669"/>
    <property type="project" value="InterPro"/>
</dbReference>
<gene>
    <name evidence="11" type="ORF">GO493_17020</name>
</gene>
<feature type="domain" description="UvrD-like helicase C-terminal" evidence="10">
    <location>
        <begin position="370"/>
        <end position="481"/>
    </location>
</feature>
<evidence type="ECO:0000256" key="6">
    <source>
        <dbReference type="ARBA" id="ARBA00034617"/>
    </source>
</evidence>
<evidence type="ECO:0000256" key="4">
    <source>
        <dbReference type="ARBA" id="ARBA00022840"/>
    </source>
</evidence>
<dbReference type="InterPro" id="IPR014016">
    <property type="entry name" value="UvrD-like_ATP-bd"/>
</dbReference>
<keyword evidence="4" id="KW-0067">ATP-binding</keyword>
<dbReference type="InterPro" id="IPR014017">
    <property type="entry name" value="DNA_helicase_UvrD-like_C"/>
</dbReference>
<dbReference type="PANTHER" id="PTHR11070:SF30">
    <property type="entry name" value="F-BOX DNA HELICASE 1"/>
    <property type="match status" value="1"/>
</dbReference>
<evidence type="ECO:0000313" key="12">
    <source>
        <dbReference type="Proteomes" id="UP000461730"/>
    </source>
</evidence>
<organism evidence="11 12">
    <name type="scientific">Chitinophaga tropicalis</name>
    <dbReference type="NCBI Taxonomy" id="2683588"/>
    <lineage>
        <taxon>Bacteria</taxon>
        <taxon>Pseudomonadati</taxon>
        <taxon>Bacteroidota</taxon>
        <taxon>Chitinophagia</taxon>
        <taxon>Chitinophagales</taxon>
        <taxon>Chitinophagaceae</taxon>
        <taxon>Chitinophaga</taxon>
    </lineage>
</organism>
<dbReference type="AlphaFoldDB" id="A0A7K1U6R0"/>
<dbReference type="EMBL" id="WRXN01000007">
    <property type="protein sequence ID" value="MVT09976.1"/>
    <property type="molecule type" value="Genomic_DNA"/>
</dbReference>
<dbReference type="InterPro" id="IPR000212">
    <property type="entry name" value="DNA_helicase_UvrD/REP"/>
</dbReference>
<dbReference type="Proteomes" id="UP000461730">
    <property type="component" value="Unassembled WGS sequence"/>
</dbReference>
<dbReference type="EC" id="5.6.2.4" evidence="7"/>
<keyword evidence="1" id="KW-0547">Nucleotide-binding</keyword>
<evidence type="ECO:0000256" key="2">
    <source>
        <dbReference type="ARBA" id="ARBA00022801"/>
    </source>
</evidence>
<evidence type="ECO:0000256" key="5">
    <source>
        <dbReference type="ARBA" id="ARBA00023235"/>
    </source>
</evidence>
<dbReference type="RefSeq" id="WP_157307425.1">
    <property type="nucleotide sequence ID" value="NZ_WRXN01000007.1"/>
</dbReference>
<dbReference type="PANTHER" id="PTHR11070">
    <property type="entry name" value="UVRD / RECB / PCRA DNA HELICASE FAMILY MEMBER"/>
    <property type="match status" value="1"/>
</dbReference>
<dbReference type="SUPFAM" id="SSF52540">
    <property type="entry name" value="P-loop containing nucleoside triphosphate hydrolases"/>
    <property type="match status" value="1"/>
</dbReference>
<evidence type="ECO:0000256" key="1">
    <source>
        <dbReference type="ARBA" id="ARBA00022741"/>
    </source>
</evidence>
<evidence type="ECO:0000313" key="11">
    <source>
        <dbReference type="EMBL" id="MVT09976.1"/>
    </source>
</evidence>
<name>A0A7K1U6R0_9BACT</name>
<comment type="caution">
    <text evidence="11">The sequence shown here is derived from an EMBL/GenBank/DDBJ whole genome shotgun (WGS) entry which is preliminary data.</text>
</comment>
<comment type="catalytic activity">
    <reaction evidence="6">
        <text>Couples ATP hydrolysis with the unwinding of duplex DNA by translocating in the 3'-5' direction.</text>
        <dbReference type="EC" id="5.6.2.4"/>
    </reaction>
</comment>
<comment type="catalytic activity">
    <reaction evidence="8">
        <text>ATP + H2O = ADP + phosphate + H(+)</text>
        <dbReference type="Rhea" id="RHEA:13065"/>
        <dbReference type="ChEBI" id="CHEBI:15377"/>
        <dbReference type="ChEBI" id="CHEBI:15378"/>
        <dbReference type="ChEBI" id="CHEBI:30616"/>
        <dbReference type="ChEBI" id="CHEBI:43474"/>
        <dbReference type="ChEBI" id="CHEBI:456216"/>
        <dbReference type="EC" id="5.6.2.4"/>
    </reaction>
</comment>
<proteinExistence type="predicted"/>
<evidence type="ECO:0000259" key="9">
    <source>
        <dbReference type="Pfam" id="PF00580"/>
    </source>
</evidence>
<dbReference type="Gene3D" id="3.40.50.300">
    <property type="entry name" value="P-loop containing nucleotide triphosphate hydrolases"/>
    <property type="match status" value="2"/>
</dbReference>
<keyword evidence="12" id="KW-1185">Reference proteome</keyword>